<dbReference type="Pfam" id="PF00990">
    <property type="entry name" value="GGDEF"/>
    <property type="match status" value="1"/>
</dbReference>
<dbReference type="EMBL" id="JAOVQM010000010">
    <property type="protein sequence ID" value="MCV2232813.1"/>
    <property type="molecule type" value="Genomic_DNA"/>
</dbReference>
<dbReference type="InterPro" id="IPR043128">
    <property type="entry name" value="Rev_trsase/Diguanyl_cyclase"/>
</dbReference>
<comment type="caution">
    <text evidence="2">The sequence shown here is derived from an EMBL/GenBank/DDBJ whole genome shotgun (WGS) entry which is preliminary data.</text>
</comment>
<sequence>MVNTEIIQWLQTEYNIDFYNDIAFSSNKRVSFVIDIDEKPLMARVTSGQLSSVSLPDWTDFPVNDLFAYVDENNLLAEVEGRHSFLQNIRDKFNTFDQELYLYIPVKRMYEPLWLYMSFTRHQIKDKHFVFAQVVRIYEKTPIEIIHYQKTYQDPLTKLFSRETLKLHMNHLTSTRDSYVMYLDIDDFKYVNDQFGHQAGDQLLIDIANHFIGTWEYNVLYYRLGGDEFFVYCYDHSLEQIKTRAEKIIHDIESLTVVARTVGISASIGIVQITDENKGYHNLLNLGDKTMYQSKAKGKGSYTLYTPEK</sequence>
<gene>
    <name evidence="2" type="ORF">N7548_08275</name>
</gene>
<dbReference type="InterPro" id="IPR050469">
    <property type="entry name" value="Diguanylate_Cyclase"/>
</dbReference>
<dbReference type="NCBIfam" id="TIGR00254">
    <property type="entry name" value="GGDEF"/>
    <property type="match status" value="1"/>
</dbReference>
<dbReference type="InterPro" id="IPR029787">
    <property type="entry name" value="Nucleotide_cyclase"/>
</dbReference>
<evidence type="ECO:0000313" key="3">
    <source>
        <dbReference type="Proteomes" id="UP001177160"/>
    </source>
</evidence>
<accession>A0ABT2Y8G8</accession>
<dbReference type="Proteomes" id="UP001177160">
    <property type="component" value="Unassembled WGS sequence"/>
</dbReference>
<keyword evidence="3" id="KW-1185">Reference proteome</keyword>
<dbReference type="SMART" id="SM00267">
    <property type="entry name" value="GGDEF"/>
    <property type="match status" value="1"/>
</dbReference>
<name>A0ABT2Y8G8_9MOLU</name>
<reference evidence="2" key="1">
    <citation type="submission" date="2022-09" db="EMBL/GenBank/DDBJ databases">
        <title>Novel Mycoplasma species identified in domestic and wild animals.</title>
        <authorList>
            <person name="Volokhov D.V."/>
            <person name="Furtak V.A."/>
            <person name="Zagorodnyaya T.A."/>
        </authorList>
    </citation>
    <scope>NUCLEOTIDE SEQUENCE</scope>
    <source>
        <strain evidence="2">Oakley</strain>
    </source>
</reference>
<dbReference type="RefSeq" id="WP_263609002.1">
    <property type="nucleotide sequence ID" value="NZ_JAOVQM010000010.1"/>
</dbReference>
<dbReference type="PANTHER" id="PTHR45138:SF6">
    <property type="entry name" value="DIGUANYLATE CYCLASE DGCN"/>
    <property type="match status" value="1"/>
</dbReference>
<proteinExistence type="predicted"/>
<evidence type="ECO:0000313" key="2">
    <source>
        <dbReference type="EMBL" id="MCV2232813.1"/>
    </source>
</evidence>
<dbReference type="Gene3D" id="3.30.70.270">
    <property type="match status" value="1"/>
</dbReference>
<protein>
    <submittedName>
        <fullName evidence="2">GGDEF domain-containing protein</fullName>
    </submittedName>
</protein>
<dbReference type="InterPro" id="IPR000160">
    <property type="entry name" value="GGDEF_dom"/>
</dbReference>
<evidence type="ECO:0000259" key="1">
    <source>
        <dbReference type="PROSITE" id="PS50887"/>
    </source>
</evidence>
<dbReference type="PANTHER" id="PTHR45138">
    <property type="entry name" value="REGULATORY COMPONENTS OF SENSORY TRANSDUCTION SYSTEM"/>
    <property type="match status" value="1"/>
</dbReference>
<dbReference type="CDD" id="cd01949">
    <property type="entry name" value="GGDEF"/>
    <property type="match status" value="1"/>
</dbReference>
<organism evidence="2 3">
    <name type="scientific">Paracholeplasma manati</name>
    <dbReference type="NCBI Taxonomy" id="591373"/>
    <lineage>
        <taxon>Bacteria</taxon>
        <taxon>Bacillati</taxon>
        <taxon>Mycoplasmatota</taxon>
        <taxon>Mollicutes</taxon>
        <taxon>Acholeplasmatales</taxon>
        <taxon>Acholeplasmataceae</taxon>
        <taxon>Paracholeplasma</taxon>
    </lineage>
</organism>
<dbReference type="SUPFAM" id="SSF55073">
    <property type="entry name" value="Nucleotide cyclase"/>
    <property type="match status" value="1"/>
</dbReference>
<dbReference type="PROSITE" id="PS50887">
    <property type="entry name" value="GGDEF"/>
    <property type="match status" value="1"/>
</dbReference>
<feature type="domain" description="GGDEF" evidence="1">
    <location>
        <begin position="176"/>
        <end position="307"/>
    </location>
</feature>